<keyword evidence="1" id="KW-0862">Zinc</keyword>
<proteinExistence type="predicted"/>
<accession>A0AAV5KMM7</accession>
<dbReference type="EMBL" id="BPVZ01000070">
    <property type="protein sequence ID" value="GKV25875.1"/>
    <property type="molecule type" value="Genomic_DNA"/>
</dbReference>
<gene>
    <name evidence="3" type="ORF">SLEP1_g35256</name>
</gene>
<protein>
    <recommendedName>
        <fullName evidence="2">C2H2-type domain-containing protein</fullName>
    </recommendedName>
</protein>
<reference evidence="3 4" key="1">
    <citation type="journal article" date="2021" name="Commun. Biol.">
        <title>The genome of Shorea leprosula (Dipterocarpaceae) highlights the ecological relevance of drought in aseasonal tropical rainforests.</title>
        <authorList>
            <person name="Ng K.K.S."/>
            <person name="Kobayashi M.J."/>
            <person name="Fawcett J.A."/>
            <person name="Hatakeyama M."/>
            <person name="Paape T."/>
            <person name="Ng C.H."/>
            <person name="Ang C.C."/>
            <person name="Tnah L.H."/>
            <person name="Lee C.T."/>
            <person name="Nishiyama T."/>
            <person name="Sese J."/>
            <person name="O'Brien M.J."/>
            <person name="Copetti D."/>
            <person name="Mohd Noor M.I."/>
            <person name="Ong R.C."/>
            <person name="Putra M."/>
            <person name="Sireger I.Z."/>
            <person name="Indrioko S."/>
            <person name="Kosugi Y."/>
            <person name="Izuno A."/>
            <person name="Isagi Y."/>
            <person name="Lee S.L."/>
            <person name="Shimizu K.K."/>
        </authorList>
    </citation>
    <scope>NUCLEOTIDE SEQUENCE [LARGE SCALE GENOMIC DNA]</scope>
    <source>
        <strain evidence="3">214</strain>
    </source>
</reference>
<name>A0AAV5KMM7_9ROSI</name>
<keyword evidence="4" id="KW-1185">Reference proteome</keyword>
<evidence type="ECO:0000313" key="3">
    <source>
        <dbReference type="EMBL" id="GKV25875.1"/>
    </source>
</evidence>
<feature type="domain" description="C2H2-type" evidence="2">
    <location>
        <begin position="6"/>
        <end position="28"/>
    </location>
</feature>
<comment type="caution">
    <text evidence="3">The sequence shown here is derived from an EMBL/GenBank/DDBJ whole genome shotgun (WGS) entry which is preliminary data.</text>
</comment>
<evidence type="ECO:0000259" key="2">
    <source>
        <dbReference type="PROSITE" id="PS50157"/>
    </source>
</evidence>
<dbReference type="AlphaFoldDB" id="A0AAV5KMM7"/>
<organism evidence="3 4">
    <name type="scientific">Rubroshorea leprosula</name>
    <dbReference type="NCBI Taxonomy" id="152421"/>
    <lineage>
        <taxon>Eukaryota</taxon>
        <taxon>Viridiplantae</taxon>
        <taxon>Streptophyta</taxon>
        <taxon>Embryophyta</taxon>
        <taxon>Tracheophyta</taxon>
        <taxon>Spermatophyta</taxon>
        <taxon>Magnoliopsida</taxon>
        <taxon>eudicotyledons</taxon>
        <taxon>Gunneridae</taxon>
        <taxon>Pentapetalae</taxon>
        <taxon>rosids</taxon>
        <taxon>malvids</taxon>
        <taxon>Malvales</taxon>
        <taxon>Dipterocarpaceae</taxon>
        <taxon>Rubroshorea</taxon>
    </lineage>
</organism>
<dbReference type="PROSITE" id="PS50157">
    <property type="entry name" value="ZINC_FINGER_C2H2_2"/>
    <property type="match status" value="1"/>
</dbReference>
<dbReference type="Proteomes" id="UP001054252">
    <property type="component" value="Unassembled WGS sequence"/>
</dbReference>
<dbReference type="PROSITE" id="PS00028">
    <property type="entry name" value="ZINC_FINGER_C2H2_1"/>
    <property type="match status" value="1"/>
</dbReference>
<sequence>MNPDSFKCSRCSKVFPTCYHLYAHLHVHRFRDNGGAPPPPPQFFNRLPYVDRDDEVNPQSLTLSIGRSKVIDHDTLGLTMGEILWRQYRTCRYHPYLKPTNKGKEPLYVETVDDNFLTLDLLREWTPMRGFDVHDYDSWSSSSSPISNASTSCEIDLISLDGGDKLDLDLKLGF</sequence>
<dbReference type="GO" id="GO:0008270">
    <property type="term" value="F:zinc ion binding"/>
    <property type="evidence" value="ECO:0007669"/>
    <property type="project" value="UniProtKB-KW"/>
</dbReference>
<keyword evidence="1" id="KW-0479">Metal-binding</keyword>
<evidence type="ECO:0000313" key="4">
    <source>
        <dbReference type="Proteomes" id="UP001054252"/>
    </source>
</evidence>
<evidence type="ECO:0000256" key="1">
    <source>
        <dbReference type="PROSITE-ProRule" id="PRU00042"/>
    </source>
</evidence>
<dbReference type="InterPro" id="IPR013087">
    <property type="entry name" value="Znf_C2H2_type"/>
</dbReference>
<keyword evidence="1" id="KW-0863">Zinc-finger</keyword>